<name>A0A9Q3HST7_9BASI</name>
<gene>
    <name evidence="2" type="ORF">O181_056296</name>
</gene>
<organism evidence="2 3">
    <name type="scientific">Austropuccinia psidii MF-1</name>
    <dbReference type="NCBI Taxonomy" id="1389203"/>
    <lineage>
        <taxon>Eukaryota</taxon>
        <taxon>Fungi</taxon>
        <taxon>Dikarya</taxon>
        <taxon>Basidiomycota</taxon>
        <taxon>Pucciniomycotina</taxon>
        <taxon>Pucciniomycetes</taxon>
        <taxon>Pucciniales</taxon>
        <taxon>Sphaerophragmiaceae</taxon>
        <taxon>Austropuccinia</taxon>
    </lineage>
</organism>
<feature type="region of interest" description="Disordered" evidence="1">
    <location>
        <begin position="94"/>
        <end position="143"/>
    </location>
</feature>
<dbReference type="AlphaFoldDB" id="A0A9Q3HST7"/>
<keyword evidence="3" id="KW-1185">Reference proteome</keyword>
<feature type="region of interest" description="Disordered" evidence="1">
    <location>
        <begin position="171"/>
        <end position="204"/>
    </location>
</feature>
<feature type="compositionally biased region" description="Basic and acidic residues" evidence="1">
    <location>
        <begin position="128"/>
        <end position="138"/>
    </location>
</feature>
<comment type="caution">
    <text evidence="2">The sequence shown here is derived from an EMBL/GenBank/DDBJ whole genome shotgun (WGS) entry which is preliminary data.</text>
</comment>
<dbReference type="Proteomes" id="UP000765509">
    <property type="component" value="Unassembled WGS sequence"/>
</dbReference>
<evidence type="ECO:0000313" key="2">
    <source>
        <dbReference type="EMBL" id="MBW0516581.1"/>
    </source>
</evidence>
<feature type="compositionally biased region" description="Low complexity" evidence="1">
    <location>
        <begin position="191"/>
        <end position="203"/>
    </location>
</feature>
<protein>
    <submittedName>
        <fullName evidence="2">Uncharacterized protein</fullName>
    </submittedName>
</protein>
<proteinExistence type="predicted"/>
<reference evidence="2" key="1">
    <citation type="submission" date="2021-03" db="EMBL/GenBank/DDBJ databases">
        <title>Draft genome sequence of rust myrtle Austropuccinia psidii MF-1, a brazilian biotype.</title>
        <authorList>
            <person name="Quecine M.C."/>
            <person name="Pachon D.M.R."/>
            <person name="Bonatelli M.L."/>
            <person name="Correr F.H."/>
            <person name="Franceschini L.M."/>
            <person name="Leite T.F."/>
            <person name="Margarido G.R.A."/>
            <person name="Almeida C.A."/>
            <person name="Ferrarezi J.A."/>
            <person name="Labate C.A."/>
        </authorList>
    </citation>
    <scope>NUCLEOTIDE SEQUENCE</scope>
    <source>
        <strain evidence="2">MF-1</strain>
    </source>
</reference>
<evidence type="ECO:0000256" key="1">
    <source>
        <dbReference type="SAM" id="MobiDB-lite"/>
    </source>
</evidence>
<dbReference type="EMBL" id="AVOT02025352">
    <property type="protein sequence ID" value="MBW0516581.1"/>
    <property type="molecule type" value="Genomic_DNA"/>
</dbReference>
<sequence length="246" mass="26978">MDPKQADGNNSGQSALSPQASICSPPLLGHHTMVTSLFDWSEVIIPPMKDGNGKMTFELGPIVTMSCHPWYSNAKNKTHQIPPDKTHPLNVCLASKPHGNPLLAQVAPNEPSQHNEPPIPGWSPSSKPPEDFPTHEPEPEVAPTQSMDELFGKSQLHFFNSSPVFLTPPSPISSSSRYTPLDPPPIAAENPTTSSPLVPSSSHSYDDAFQEFTDLRPTLMIPRAINQTLLEHRHFLHIMPFVDATH</sequence>
<evidence type="ECO:0000313" key="3">
    <source>
        <dbReference type="Proteomes" id="UP000765509"/>
    </source>
</evidence>
<accession>A0A9Q3HST7</accession>